<comment type="caution">
    <text evidence="1">The sequence shown here is derived from an EMBL/GenBank/DDBJ whole genome shotgun (WGS) entry which is preliminary data.</text>
</comment>
<dbReference type="Proteomes" id="UP000319897">
    <property type="component" value="Unassembled WGS sequence"/>
</dbReference>
<evidence type="ECO:0000313" key="2">
    <source>
        <dbReference type="Proteomes" id="UP000319897"/>
    </source>
</evidence>
<gene>
    <name evidence="1" type="ORF">FJQ54_13225</name>
</gene>
<protein>
    <submittedName>
        <fullName evidence="1">Tetratricopeptide repeat protein</fullName>
    </submittedName>
</protein>
<dbReference type="Gene3D" id="1.25.40.10">
    <property type="entry name" value="Tetratricopeptide repeat domain"/>
    <property type="match status" value="2"/>
</dbReference>
<dbReference type="Pfam" id="PF13432">
    <property type="entry name" value="TPR_16"/>
    <property type="match status" value="1"/>
</dbReference>
<dbReference type="SUPFAM" id="SSF48452">
    <property type="entry name" value="TPR-like"/>
    <property type="match status" value="1"/>
</dbReference>
<dbReference type="SMART" id="SM00028">
    <property type="entry name" value="TPR"/>
    <property type="match status" value="3"/>
</dbReference>
<reference evidence="1 2" key="1">
    <citation type="submission" date="2019-06" db="EMBL/GenBank/DDBJ databases">
        <authorList>
            <person name="Lee I."/>
            <person name="Jang G.I."/>
            <person name="Hwang C.Y."/>
        </authorList>
    </citation>
    <scope>NUCLEOTIDE SEQUENCE [LARGE SCALE GENOMIC DNA]</scope>
    <source>
        <strain evidence="1 2">PAMC 28131</strain>
    </source>
</reference>
<sequence>MNPVSRLPLVALAIAAAVPVAGVPLLGGVAMAQAIAPTVGKPLQQALNAAKAGNTAAATNYVNQARSAATTNAERTKVSQTAAYVYTRAGNYGAAATELERIGAPASQLAPLYYQARQYDKAITAARKSGQTTIIAQSYLQQGKPAEAAKIYQDIVNKNPNNVNALQNLAAAQSKMGDKKGSLATIQKLIRLDPTPARWRALLVDMKSGSLSRDAKLGVYHLMRETGNLSTAADVQEFAKLAIVAGQSGVAVDAVKAAGTSGVLPAGDPMTAKLVEAAAKRQAAALAAAPAGAKNPATALAAGNAYLGAGQYPQAIAAFTTAQKGPNPGEAALFKGIAQVRSGQGPAARATFKSVPAGSVSEVAGLWDLYASTK</sequence>
<name>A0A501XFN7_9SPHN</name>
<dbReference type="AlphaFoldDB" id="A0A501XFN7"/>
<dbReference type="InterPro" id="IPR011990">
    <property type="entry name" value="TPR-like_helical_dom_sf"/>
</dbReference>
<dbReference type="EMBL" id="VFSU01000030">
    <property type="protein sequence ID" value="TPE59448.1"/>
    <property type="molecule type" value="Genomic_DNA"/>
</dbReference>
<proteinExistence type="predicted"/>
<dbReference type="InterPro" id="IPR019734">
    <property type="entry name" value="TPR_rpt"/>
</dbReference>
<keyword evidence="2" id="KW-1185">Reference proteome</keyword>
<organism evidence="1 2">
    <name type="scientific">Sandaracinobacter neustonicus</name>
    <dbReference type="NCBI Taxonomy" id="1715348"/>
    <lineage>
        <taxon>Bacteria</taxon>
        <taxon>Pseudomonadati</taxon>
        <taxon>Pseudomonadota</taxon>
        <taxon>Alphaproteobacteria</taxon>
        <taxon>Sphingomonadales</taxon>
        <taxon>Sphingosinicellaceae</taxon>
        <taxon>Sandaracinobacter</taxon>
    </lineage>
</organism>
<accession>A0A501XFN7</accession>
<evidence type="ECO:0000313" key="1">
    <source>
        <dbReference type="EMBL" id="TPE59448.1"/>
    </source>
</evidence>
<dbReference type="Pfam" id="PF14559">
    <property type="entry name" value="TPR_19"/>
    <property type="match status" value="1"/>
</dbReference>
<dbReference type="OrthoDB" id="7592887at2"/>